<evidence type="ECO:0000256" key="1">
    <source>
        <dbReference type="ARBA" id="ARBA00022603"/>
    </source>
</evidence>
<dbReference type="GO" id="GO:0008168">
    <property type="term" value="F:methyltransferase activity"/>
    <property type="evidence" value="ECO:0007669"/>
    <property type="project" value="UniProtKB-KW"/>
</dbReference>
<evidence type="ECO:0000313" key="5">
    <source>
        <dbReference type="EMBL" id="RDY21402.1"/>
    </source>
</evidence>
<evidence type="ECO:0000256" key="3">
    <source>
        <dbReference type="ARBA" id="ARBA00022691"/>
    </source>
</evidence>
<evidence type="ECO:0000256" key="2">
    <source>
        <dbReference type="ARBA" id="ARBA00022679"/>
    </source>
</evidence>
<name>A0A1C0AG56_9FIRM</name>
<gene>
    <name evidence="5" type="ORF">BBG48_004600</name>
</gene>
<dbReference type="PANTHER" id="PTHR12829:SF7">
    <property type="entry name" value="N6-ADENOSINE-METHYLTRANSFERASE CATALYTIC SUBUNIT"/>
    <property type="match status" value="1"/>
</dbReference>
<evidence type="ECO:0000313" key="6">
    <source>
        <dbReference type="Proteomes" id="UP000093352"/>
    </source>
</evidence>
<keyword evidence="3" id="KW-0949">S-adenosyl-L-methionine</keyword>
<protein>
    <submittedName>
        <fullName evidence="5">DNA methyltransferase</fullName>
    </submittedName>
</protein>
<dbReference type="Pfam" id="PF05063">
    <property type="entry name" value="MT-A70"/>
    <property type="match status" value="1"/>
</dbReference>
<dbReference type="Gene3D" id="3.40.50.150">
    <property type="entry name" value="Vaccinia Virus protein VP39"/>
    <property type="match status" value="1"/>
</dbReference>
<dbReference type="PANTHER" id="PTHR12829">
    <property type="entry name" value="N6-ADENOSINE-METHYLTRANSFERASE"/>
    <property type="match status" value="1"/>
</dbReference>
<accession>A0A1C0AG56</accession>
<dbReference type="PROSITE" id="PS51143">
    <property type="entry name" value="MT_A70"/>
    <property type="match status" value="1"/>
</dbReference>
<evidence type="ECO:0000256" key="4">
    <source>
        <dbReference type="PROSITE-ProRule" id="PRU00489"/>
    </source>
</evidence>
<keyword evidence="2" id="KW-0808">Transferase</keyword>
<dbReference type="InterPro" id="IPR007757">
    <property type="entry name" value="MT-A70-like"/>
</dbReference>
<proteinExistence type="inferred from homology"/>
<dbReference type="InterPro" id="IPR029063">
    <property type="entry name" value="SAM-dependent_MTases_sf"/>
</dbReference>
<comment type="caution">
    <text evidence="5">The sequence shown here is derived from an EMBL/GenBank/DDBJ whole genome shotgun (WGS) entry which is preliminary data.</text>
</comment>
<dbReference type="SUPFAM" id="SSF53335">
    <property type="entry name" value="S-adenosyl-L-methionine-dependent methyltransferases"/>
    <property type="match status" value="1"/>
</dbReference>
<dbReference type="REBASE" id="171522">
    <property type="entry name" value="M2.Pba22567ORF6655P"/>
</dbReference>
<comment type="similarity">
    <text evidence="4">Belongs to the MT-A70-like family.</text>
</comment>
<dbReference type="GO" id="GO:0032259">
    <property type="term" value="P:methylation"/>
    <property type="evidence" value="ECO:0007669"/>
    <property type="project" value="UniProtKB-KW"/>
</dbReference>
<keyword evidence="6" id="KW-1185">Reference proteome</keyword>
<dbReference type="Proteomes" id="UP000093352">
    <property type="component" value="Unassembled WGS sequence"/>
</dbReference>
<dbReference type="EMBL" id="MBEW02000007">
    <property type="protein sequence ID" value="RDY21402.1"/>
    <property type="molecule type" value="Genomic_DNA"/>
</dbReference>
<reference evidence="5 6" key="1">
    <citation type="journal article" date="2016" name="Genome Announc.">
        <title>Draft Genome Sequence of Criibacterium bergeronii gen. nov., sp. nov., Strain CCRI-22567T, Isolated from a Vaginal Sample from a Woman with Bacterial Vaginosis.</title>
        <authorList>
            <person name="Maheux A.F."/>
            <person name="Berube E."/>
            <person name="Boudreau D.K."/>
            <person name="Raymond F."/>
            <person name="Corbeil J."/>
            <person name="Roy P.H."/>
            <person name="Boissinot M."/>
            <person name="Omar R.F."/>
        </authorList>
    </citation>
    <scope>NUCLEOTIDE SEQUENCE [LARGE SCALE GENOMIC DNA]</scope>
    <source>
        <strain evidence="5 6">CCRI-22567</strain>
    </source>
</reference>
<dbReference type="AlphaFoldDB" id="A0A1C0AG56"/>
<dbReference type="STRING" id="1871336.BBG48_06665"/>
<sequence length="197" mass="22852">MYVDIFNTNKNYNLILADPPWKQSKGGKKAVRENSSGKPLDYPVCSLEEIKEHLKVASELTSENSILFLWTIDKYLFEAEQIAKELGYKLHARMIWNKVTGIPVAFTVRYGHEYLLYMYKGKLIPVDTKERGKIHTVFTEQATKHSRKPEEAFNIINRLYPTLEKIELYAREERQGFDCWGNEVSKTSWIDSLLGGV</sequence>
<keyword evidence="1 5" id="KW-0489">Methyltransferase</keyword>
<organism evidence="5 6">
    <name type="scientific">Criibacterium bergeronii</name>
    <dbReference type="NCBI Taxonomy" id="1871336"/>
    <lineage>
        <taxon>Bacteria</taxon>
        <taxon>Bacillati</taxon>
        <taxon>Bacillota</taxon>
        <taxon>Clostridia</taxon>
        <taxon>Peptostreptococcales</taxon>
        <taxon>Filifactoraceae</taxon>
        <taxon>Criibacterium</taxon>
    </lineage>
</organism>
<dbReference type="RefSeq" id="WP_068913659.1">
    <property type="nucleotide sequence ID" value="NZ_MBEW02000007.1"/>
</dbReference>